<comment type="caution">
    <text evidence="1">The sequence shown here is derived from an EMBL/GenBank/DDBJ whole genome shotgun (WGS) entry which is preliminary data.</text>
</comment>
<evidence type="ECO:0000313" key="1">
    <source>
        <dbReference type="EMBL" id="GAA1983550.1"/>
    </source>
</evidence>
<organism evidence="1 2">
    <name type="scientific">Nocardiopsis rhodophaea</name>
    <dbReference type="NCBI Taxonomy" id="280238"/>
    <lineage>
        <taxon>Bacteria</taxon>
        <taxon>Bacillati</taxon>
        <taxon>Actinomycetota</taxon>
        <taxon>Actinomycetes</taxon>
        <taxon>Streptosporangiales</taxon>
        <taxon>Nocardiopsidaceae</taxon>
        <taxon>Nocardiopsis</taxon>
    </lineage>
</organism>
<sequence length="94" mass="10429">MIMIRIWLFLGRDSFGVSSLCHAADIGLDAPVLRIFPSARFVTRQVGRTVVLAVSPSESFPCAGEDDPADEDEYVEGEEFYYDDDGTFGVGYRI</sequence>
<protein>
    <submittedName>
        <fullName evidence="1">Uncharacterized protein</fullName>
    </submittedName>
</protein>
<dbReference type="Proteomes" id="UP001501585">
    <property type="component" value="Unassembled WGS sequence"/>
</dbReference>
<reference evidence="1 2" key="1">
    <citation type="journal article" date="2019" name="Int. J. Syst. Evol. Microbiol.">
        <title>The Global Catalogue of Microorganisms (GCM) 10K type strain sequencing project: providing services to taxonomists for standard genome sequencing and annotation.</title>
        <authorList>
            <consortium name="The Broad Institute Genomics Platform"/>
            <consortium name="The Broad Institute Genome Sequencing Center for Infectious Disease"/>
            <person name="Wu L."/>
            <person name="Ma J."/>
        </authorList>
    </citation>
    <scope>NUCLEOTIDE SEQUENCE [LARGE SCALE GENOMIC DNA]</scope>
    <source>
        <strain evidence="1 2">JCM 15313</strain>
    </source>
</reference>
<name>A0ABN2SAZ4_9ACTN</name>
<proteinExistence type="predicted"/>
<evidence type="ECO:0000313" key="2">
    <source>
        <dbReference type="Proteomes" id="UP001501585"/>
    </source>
</evidence>
<gene>
    <name evidence="1" type="ORF">GCM10009799_06090</name>
</gene>
<keyword evidence="2" id="KW-1185">Reference proteome</keyword>
<dbReference type="EMBL" id="BAAAPC010000002">
    <property type="protein sequence ID" value="GAA1983550.1"/>
    <property type="molecule type" value="Genomic_DNA"/>
</dbReference>
<accession>A0ABN2SAZ4</accession>